<dbReference type="SMART" id="SM00829">
    <property type="entry name" value="PKS_ER"/>
    <property type="match status" value="1"/>
</dbReference>
<accession>A0ABQ3ZBY4</accession>
<sequence length="324" mass="33394">MIGPAAGKTDGMSRAVRFDQYGDVDVLRIEDVEPPRPAADQVLVEVVAAGINPGEISIRTGLLHDRWPATFPSGEGSDFAGRVVEVGGSVTGFAVGDEVLGWSDRRSSHADHVVVPADHLTHKPLALDWIRAGGLFVAGVTAYAAVRAVQPAAGETVVVSGAAGGVGSIAVQLARNAGAHVVGIASEANAAWLRSVGVTPVAYGDDLANRLRTAYPAGFDAFIDTYGNGYVDLAVDLGVDPARIDTIIDYPAAAKAGAKTEGSAAGSDAEILAFLAGEVAWGRILLPIAAVYPLEAIKDAYTELAARHTRGKIVLATGLRTPLS</sequence>
<dbReference type="PANTHER" id="PTHR44154">
    <property type="entry name" value="QUINONE OXIDOREDUCTASE"/>
    <property type="match status" value="1"/>
</dbReference>
<evidence type="ECO:0000256" key="1">
    <source>
        <dbReference type="ARBA" id="ARBA00022857"/>
    </source>
</evidence>
<dbReference type="Pfam" id="PF00107">
    <property type="entry name" value="ADH_zinc_N"/>
    <property type="match status" value="1"/>
</dbReference>
<dbReference type="Gene3D" id="3.40.50.720">
    <property type="entry name" value="NAD(P)-binding Rossmann-like Domain"/>
    <property type="match status" value="1"/>
</dbReference>
<reference evidence="3 4" key="1">
    <citation type="submission" date="2021-01" db="EMBL/GenBank/DDBJ databases">
        <title>Whole genome shotgun sequence of Actinoplanes durhamensis NBRC 14914.</title>
        <authorList>
            <person name="Komaki H."/>
            <person name="Tamura T."/>
        </authorList>
    </citation>
    <scope>NUCLEOTIDE SEQUENCE [LARGE SCALE GENOMIC DNA]</scope>
    <source>
        <strain evidence="3 4">NBRC 14914</strain>
    </source>
</reference>
<dbReference type="InterPro" id="IPR013154">
    <property type="entry name" value="ADH-like_N"/>
</dbReference>
<dbReference type="Proteomes" id="UP000637628">
    <property type="component" value="Unassembled WGS sequence"/>
</dbReference>
<dbReference type="InterPro" id="IPR036291">
    <property type="entry name" value="NAD(P)-bd_dom_sf"/>
</dbReference>
<protein>
    <submittedName>
        <fullName evidence="3">NADPH:quinone reductase</fullName>
    </submittedName>
</protein>
<dbReference type="Gene3D" id="3.90.180.10">
    <property type="entry name" value="Medium-chain alcohol dehydrogenases, catalytic domain"/>
    <property type="match status" value="1"/>
</dbReference>
<evidence type="ECO:0000313" key="4">
    <source>
        <dbReference type="Proteomes" id="UP000637628"/>
    </source>
</evidence>
<dbReference type="EMBL" id="BOML01000079">
    <property type="protein sequence ID" value="GIE07358.1"/>
    <property type="molecule type" value="Genomic_DNA"/>
</dbReference>
<name>A0ABQ3ZBY4_9ACTN</name>
<organism evidence="3 4">
    <name type="scientific">Paractinoplanes durhamensis</name>
    <dbReference type="NCBI Taxonomy" id="113563"/>
    <lineage>
        <taxon>Bacteria</taxon>
        <taxon>Bacillati</taxon>
        <taxon>Actinomycetota</taxon>
        <taxon>Actinomycetes</taxon>
        <taxon>Micromonosporales</taxon>
        <taxon>Micromonosporaceae</taxon>
        <taxon>Paractinoplanes</taxon>
    </lineage>
</organism>
<dbReference type="PANTHER" id="PTHR44154:SF1">
    <property type="entry name" value="QUINONE OXIDOREDUCTASE"/>
    <property type="match status" value="1"/>
</dbReference>
<gene>
    <name evidence="3" type="ORF">Adu01nite_87080</name>
</gene>
<proteinExistence type="predicted"/>
<dbReference type="InterPro" id="IPR011032">
    <property type="entry name" value="GroES-like_sf"/>
</dbReference>
<keyword evidence="4" id="KW-1185">Reference proteome</keyword>
<keyword evidence="1" id="KW-0521">NADP</keyword>
<dbReference type="SUPFAM" id="SSF50129">
    <property type="entry name" value="GroES-like"/>
    <property type="match status" value="1"/>
</dbReference>
<dbReference type="Pfam" id="PF08240">
    <property type="entry name" value="ADH_N"/>
    <property type="match status" value="1"/>
</dbReference>
<dbReference type="SUPFAM" id="SSF51735">
    <property type="entry name" value="NAD(P)-binding Rossmann-fold domains"/>
    <property type="match status" value="1"/>
</dbReference>
<dbReference type="CDD" id="cd05289">
    <property type="entry name" value="MDR_like_2"/>
    <property type="match status" value="1"/>
</dbReference>
<dbReference type="InterPro" id="IPR013149">
    <property type="entry name" value="ADH-like_C"/>
</dbReference>
<evidence type="ECO:0000313" key="3">
    <source>
        <dbReference type="EMBL" id="GIE07358.1"/>
    </source>
</evidence>
<dbReference type="InterPro" id="IPR020843">
    <property type="entry name" value="ER"/>
</dbReference>
<dbReference type="InterPro" id="IPR051603">
    <property type="entry name" value="Zinc-ADH_QOR/CCCR"/>
</dbReference>
<feature type="domain" description="Enoyl reductase (ER)" evidence="2">
    <location>
        <begin position="22"/>
        <end position="315"/>
    </location>
</feature>
<comment type="caution">
    <text evidence="3">The sequence shown here is derived from an EMBL/GenBank/DDBJ whole genome shotgun (WGS) entry which is preliminary data.</text>
</comment>
<evidence type="ECO:0000259" key="2">
    <source>
        <dbReference type="SMART" id="SM00829"/>
    </source>
</evidence>